<dbReference type="AlphaFoldDB" id="A0A7W8DYU2"/>
<evidence type="ECO:0000256" key="9">
    <source>
        <dbReference type="ARBA" id="ARBA00031501"/>
    </source>
</evidence>
<dbReference type="PANTHER" id="PTHR32438">
    <property type="entry name" value="4-ALPHA-GLUCANOTRANSFERASE DPE1, CHLOROPLASTIC/AMYLOPLASTIC"/>
    <property type="match status" value="1"/>
</dbReference>
<comment type="caution">
    <text evidence="12">The sequence shown here is derived from an EMBL/GenBank/DDBJ whole genome shotgun (WGS) entry which is preliminary data.</text>
</comment>
<dbReference type="EMBL" id="JACHIH010000010">
    <property type="protein sequence ID" value="MBB5047298.1"/>
    <property type="molecule type" value="Genomic_DNA"/>
</dbReference>
<keyword evidence="7 10" id="KW-0119">Carbohydrate metabolism</keyword>
<dbReference type="EC" id="2.4.1.25" evidence="3 10"/>
<dbReference type="GO" id="GO:0005975">
    <property type="term" value="P:carbohydrate metabolic process"/>
    <property type="evidence" value="ECO:0007669"/>
    <property type="project" value="InterPro"/>
</dbReference>
<proteinExistence type="inferred from homology"/>
<dbReference type="Proteomes" id="UP000542353">
    <property type="component" value="Unassembled WGS sequence"/>
</dbReference>
<keyword evidence="13" id="KW-1185">Reference proteome</keyword>
<dbReference type="RefSeq" id="WP_184256999.1">
    <property type="nucleotide sequence ID" value="NZ_JACHIH010000010.1"/>
</dbReference>
<evidence type="ECO:0000256" key="8">
    <source>
        <dbReference type="ARBA" id="ARBA00031423"/>
    </source>
</evidence>
<evidence type="ECO:0000313" key="13">
    <source>
        <dbReference type="Proteomes" id="UP000542353"/>
    </source>
</evidence>
<reference evidence="12 13" key="1">
    <citation type="submission" date="2020-08" db="EMBL/GenBank/DDBJ databases">
        <title>Genomic Encyclopedia of Type Strains, Phase IV (KMG-IV): sequencing the most valuable type-strain genomes for metagenomic binning, comparative biology and taxonomic classification.</title>
        <authorList>
            <person name="Goeker M."/>
        </authorList>
    </citation>
    <scope>NUCLEOTIDE SEQUENCE [LARGE SCALE GENOMIC DNA]</scope>
    <source>
        <strain evidence="12 13">DSM 12706</strain>
    </source>
</reference>
<evidence type="ECO:0000256" key="5">
    <source>
        <dbReference type="ARBA" id="ARBA00022676"/>
    </source>
</evidence>
<protein>
    <recommendedName>
        <fullName evidence="4 10">4-alpha-glucanotransferase</fullName>
        <ecNumber evidence="3 10">2.4.1.25</ecNumber>
    </recommendedName>
    <alternativeName>
        <fullName evidence="8 10">Amylomaltase</fullName>
    </alternativeName>
    <alternativeName>
        <fullName evidence="9 10">Disproportionating enzyme</fullName>
    </alternativeName>
</protein>
<evidence type="ECO:0000259" key="11">
    <source>
        <dbReference type="Pfam" id="PF21226"/>
    </source>
</evidence>
<dbReference type="InterPro" id="IPR017853">
    <property type="entry name" value="GH"/>
</dbReference>
<evidence type="ECO:0000256" key="3">
    <source>
        <dbReference type="ARBA" id="ARBA00012560"/>
    </source>
</evidence>
<accession>A0A7W8DYU2</accession>
<dbReference type="GO" id="GO:0004134">
    <property type="term" value="F:4-alpha-glucanotransferase activity"/>
    <property type="evidence" value="ECO:0007669"/>
    <property type="project" value="UniProtKB-EC"/>
</dbReference>
<evidence type="ECO:0000256" key="10">
    <source>
        <dbReference type="RuleBase" id="RU361207"/>
    </source>
</evidence>
<dbReference type="InterPro" id="IPR003385">
    <property type="entry name" value="Glyco_hydro_77"/>
</dbReference>
<gene>
    <name evidence="12" type="ORF">HNR60_002052</name>
</gene>
<dbReference type="NCBIfam" id="TIGR00217">
    <property type="entry name" value="malQ"/>
    <property type="match status" value="1"/>
</dbReference>
<comment type="catalytic activity">
    <reaction evidence="1 10">
        <text>Transfers a segment of a (1-&gt;4)-alpha-D-glucan to a new position in an acceptor, which may be glucose or a (1-&gt;4)-alpha-D-glucan.</text>
        <dbReference type="EC" id="2.4.1.25"/>
    </reaction>
</comment>
<feature type="domain" description="MalQ N-terminal beta-sandwich" evidence="11">
    <location>
        <begin position="60"/>
        <end position="142"/>
    </location>
</feature>
<evidence type="ECO:0000256" key="4">
    <source>
        <dbReference type="ARBA" id="ARBA00020295"/>
    </source>
</evidence>
<dbReference type="PANTHER" id="PTHR32438:SF5">
    <property type="entry name" value="4-ALPHA-GLUCANOTRANSFERASE DPE1, CHLOROPLASTIC_AMYLOPLASTIC"/>
    <property type="match status" value="1"/>
</dbReference>
<sequence>MNSQQIRRLAADCGIAADYVDARGGTVGVADDVLLRLLNAMGMLGPGGEVAEALQAAAVLPPAMVIRAERGRIAITLSDAVPQGKIAWQVRFENGKRRRGETEPTRARPGSPRQLVLSDIPYGYHQLTLEAPEAHTVLIVTPGRCWLPENVARGGRSFGISLQLYLLRSARNWGIGDFGDLAQFAKLSASHGCDVLGLNPLHQMFPDNPEHASPYSPASRRFLNVLYIDVPAIPEFRHSARARALLEQPAFSERLSCCRAAAQVDYRAVNALKLEALRLVHADFHAHADQARGSEFDGFVKEAGESLHNTSLFQALRDHFTATDPALGEWQRWPDAFRRPDSPELMQFAHDHRDNVDFYNWLQWIADQQLAAAKDAAMRAGMRIGLYRDLAVGCDRTGSETWASPTDFMAQTQVGAPPDIFNPAGQNWGLPPFNPIALMRQGYRPFVDLVQSNMRHAGGLRIDHVMGLQRLYCIPEGLPASQGAYISYPLDDLIGILALESHRHQCLVVGEDLGTVPPGFRERMAEANILSYRVLFFEHDELGEFFPPELYPRLAVAVAGSHDLPTLRSWLAGTDIDLKHRLGLYPTPEETLSQGVRRDAQRLKVLRMLDLEDVEPISAAAFSEAVHRFLGRTASVLAVTQLDDLLDEHDPVNVPATSHEHPNWRRRYAHSIDSLTEDHPAWRLLEIVAAERRPSGHGKRAS</sequence>
<name>A0A7W8DYU2_9BRAD</name>
<dbReference type="Pfam" id="PF21226">
    <property type="entry name" value="MalQ_N"/>
    <property type="match status" value="1"/>
</dbReference>
<dbReference type="Pfam" id="PF02446">
    <property type="entry name" value="Glyco_hydro_77"/>
    <property type="match status" value="1"/>
</dbReference>
<dbReference type="SUPFAM" id="SSF51445">
    <property type="entry name" value="(Trans)glycosidases"/>
    <property type="match status" value="1"/>
</dbReference>
<keyword evidence="6 10" id="KW-0808">Transferase</keyword>
<dbReference type="InterPro" id="IPR048458">
    <property type="entry name" value="MalQ_N"/>
</dbReference>
<comment type="similarity">
    <text evidence="2 10">Belongs to the disproportionating enzyme family.</text>
</comment>
<evidence type="ECO:0000313" key="12">
    <source>
        <dbReference type="EMBL" id="MBB5047298.1"/>
    </source>
</evidence>
<evidence type="ECO:0000256" key="7">
    <source>
        <dbReference type="ARBA" id="ARBA00023277"/>
    </source>
</evidence>
<dbReference type="Gene3D" id="3.20.20.80">
    <property type="entry name" value="Glycosidases"/>
    <property type="match status" value="1"/>
</dbReference>
<organism evidence="12 13">
    <name type="scientific">Rhodopseudomonas rhenobacensis</name>
    <dbReference type="NCBI Taxonomy" id="87461"/>
    <lineage>
        <taxon>Bacteria</taxon>
        <taxon>Pseudomonadati</taxon>
        <taxon>Pseudomonadota</taxon>
        <taxon>Alphaproteobacteria</taxon>
        <taxon>Hyphomicrobiales</taxon>
        <taxon>Nitrobacteraceae</taxon>
        <taxon>Rhodopseudomonas</taxon>
    </lineage>
</organism>
<evidence type="ECO:0000256" key="6">
    <source>
        <dbReference type="ARBA" id="ARBA00022679"/>
    </source>
</evidence>
<keyword evidence="5 10" id="KW-0328">Glycosyltransferase</keyword>
<evidence type="ECO:0000256" key="2">
    <source>
        <dbReference type="ARBA" id="ARBA00005684"/>
    </source>
</evidence>
<evidence type="ECO:0000256" key="1">
    <source>
        <dbReference type="ARBA" id="ARBA00000439"/>
    </source>
</evidence>